<protein>
    <submittedName>
        <fullName evidence="1">Uncharacterized protein</fullName>
    </submittedName>
</protein>
<comment type="caution">
    <text evidence="1">The sequence shown here is derived from an EMBL/GenBank/DDBJ whole genome shotgun (WGS) entry which is preliminary data.</text>
</comment>
<dbReference type="EMBL" id="AZHW01000576">
    <property type="protein sequence ID" value="ETW98216.1"/>
    <property type="molecule type" value="Genomic_DNA"/>
</dbReference>
<keyword evidence="2" id="KW-1185">Reference proteome</keyword>
<name>W4LLI6_ENTF1</name>
<dbReference type="AlphaFoldDB" id="W4LLI6"/>
<accession>W4LLI6</accession>
<organism evidence="1 2">
    <name type="scientific">Entotheonella factor</name>
    <dbReference type="NCBI Taxonomy" id="1429438"/>
    <lineage>
        <taxon>Bacteria</taxon>
        <taxon>Pseudomonadati</taxon>
        <taxon>Nitrospinota/Tectimicrobiota group</taxon>
        <taxon>Candidatus Tectimicrobiota</taxon>
        <taxon>Candidatus Entotheonellia</taxon>
        <taxon>Candidatus Entotheonellales</taxon>
        <taxon>Candidatus Entotheonellaceae</taxon>
        <taxon>Candidatus Entotheonella</taxon>
    </lineage>
</organism>
<gene>
    <name evidence="1" type="ORF">ETSY1_19695</name>
</gene>
<dbReference type="HOGENOM" id="CLU_144860_1_0_7"/>
<reference evidence="1 2" key="1">
    <citation type="journal article" date="2014" name="Nature">
        <title>An environmental bacterial taxon with a large and distinct metabolic repertoire.</title>
        <authorList>
            <person name="Wilson M.C."/>
            <person name="Mori T."/>
            <person name="Ruckert C."/>
            <person name="Uria A.R."/>
            <person name="Helf M.J."/>
            <person name="Takada K."/>
            <person name="Gernert C."/>
            <person name="Steffens U.A."/>
            <person name="Heycke N."/>
            <person name="Schmitt S."/>
            <person name="Rinke C."/>
            <person name="Helfrich E.J."/>
            <person name="Brachmann A.O."/>
            <person name="Gurgui C."/>
            <person name="Wakimoto T."/>
            <person name="Kracht M."/>
            <person name="Crusemann M."/>
            <person name="Hentschel U."/>
            <person name="Abe I."/>
            <person name="Matsunaga S."/>
            <person name="Kalinowski J."/>
            <person name="Takeyama H."/>
            <person name="Piel J."/>
        </authorList>
    </citation>
    <scope>NUCLEOTIDE SEQUENCE [LARGE SCALE GENOMIC DNA]</scope>
    <source>
        <strain evidence="2">TSY1</strain>
    </source>
</reference>
<proteinExistence type="predicted"/>
<evidence type="ECO:0000313" key="2">
    <source>
        <dbReference type="Proteomes" id="UP000019141"/>
    </source>
</evidence>
<dbReference type="SUPFAM" id="SSF143100">
    <property type="entry name" value="TTHA1013/TTHA0281-like"/>
    <property type="match status" value="1"/>
</dbReference>
<dbReference type="InterPro" id="IPR035069">
    <property type="entry name" value="TTHA1013/TTHA0281-like"/>
</dbReference>
<dbReference type="PATRIC" id="fig|1429438.4.peg.3836"/>
<dbReference type="Proteomes" id="UP000019141">
    <property type="component" value="Unassembled WGS sequence"/>
</dbReference>
<sequence>MTYYIVVENGQHGQYTAQILGWPDTMVKGASRQEVLLSVRQHLASRLAQAEIIPLEMEPSPPIQHPWMKFAGMFEDDPMFDQVLEDIQIYRQELDTDDSTI</sequence>
<evidence type="ECO:0000313" key="1">
    <source>
        <dbReference type="EMBL" id="ETW98216.1"/>
    </source>
</evidence>